<accession>A0A7J7CXU7</accession>
<sequence>MAANGATFFKAERTLHRFTTALSSAACEWFLIFLMLIDAVLSYLLTKFAEYCELPLPCILCSRLDHVLGNEKPDFYRNLLCSNHRVELSSLISCHIHGKLADGHGMCEDCLLSFTAKDQSNPDMQRLLVGKLGFDMGDCGFQSSLLKRDFNRGSAGKRICPCCNKVWKSRQNPKGFLQLTSPGRGVSRPTIPLPRRLSRRDSLKKMRDKFSGSGTSHCLGKNGFDSLSHVGYTELKLTSDSESEVQFSDDDGGGGSVVRDTSESKEESTIRHAQETSSKALPGDMDSLKLRRDAHKPQGMKNHTSDVANGRNLVENKWLQDDQNAHPPALPELISLDDIPPLSCAVEVPVGLSTEKCALATPFSQNTNPYAISELLSLVDSSSCFTVGEVPVGASTSQTADISGTSEIRDISIDKHEVTLKSITTTTEADNRVDQAINEPSLINPSYRDQSDKCKSAVTEKETQALDLGSEMSMMNERERVNEELKRLPAQHNFGGGMSLSPNNTNPNAQVDDNKSQVTDASSSTGLQMLTAAFSMERTESLGLESLDGSVVSDIEGESIVDKFKRQVDYDHKCINALYKELEEERSASAIAANQAMAMITRLQAEKASLHMEALQYLRMMEEQAEYDVEALEKANDLLAEKEKEIQDLEAELEYFRLKFLDEYGMESTAGEIDPLEKNINTRNESESCIKDAIGVPCKLLSTEVSNNGKKVTDIQSAWSEFEDEKVYISECLKNLEWRVHQLAHRGPSNRMSDSQYSEAAADQEHDGEESVDDNGFWINGRMEESSLPMQNSLPVSNTGHSADNEQRNFQKDNDLRSSGQKSSSNSGEIDVVALENEISDLHERLEALEADCNLIEHTLNAVQDGNEGVKYIQEIAHHLQKLRKIGRESKSQSVP</sequence>
<evidence type="ECO:0000256" key="6">
    <source>
        <dbReference type="SAM" id="MobiDB-lite"/>
    </source>
</evidence>
<feature type="compositionally biased region" description="Acidic residues" evidence="6">
    <location>
        <begin position="241"/>
        <end position="252"/>
    </location>
</feature>
<name>A0A7J7CXU7_TRIWF</name>
<evidence type="ECO:0000256" key="4">
    <source>
        <dbReference type="ARBA" id="ARBA00023136"/>
    </source>
</evidence>
<keyword evidence="3 7" id="KW-1133">Transmembrane helix</keyword>
<dbReference type="AlphaFoldDB" id="A0A7J7CXU7"/>
<feature type="coiled-coil region" evidence="5">
    <location>
        <begin position="832"/>
        <end position="859"/>
    </location>
</feature>
<evidence type="ECO:0000256" key="3">
    <source>
        <dbReference type="ARBA" id="ARBA00022989"/>
    </source>
</evidence>
<organism evidence="9 10">
    <name type="scientific">Tripterygium wilfordii</name>
    <name type="common">Thunder God vine</name>
    <dbReference type="NCBI Taxonomy" id="458696"/>
    <lineage>
        <taxon>Eukaryota</taxon>
        <taxon>Viridiplantae</taxon>
        <taxon>Streptophyta</taxon>
        <taxon>Embryophyta</taxon>
        <taxon>Tracheophyta</taxon>
        <taxon>Spermatophyta</taxon>
        <taxon>Magnoliopsida</taxon>
        <taxon>eudicotyledons</taxon>
        <taxon>Gunneridae</taxon>
        <taxon>Pentapetalae</taxon>
        <taxon>rosids</taxon>
        <taxon>fabids</taxon>
        <taxon>Celastrales</taxon>
        <taxon>Celastraceae</taxon>
        <taxon>Tripterygium</taxon>
    </lineage>
</organism>
<proteinExistence type="predicted"/>
<evidence type="ECO:0000259" key="8">
    <source>
        <dbReference type="PROSITE" id="PS51775"/>
    </source>
</evidence>
<evidence type="ECO:0000256" key="7">
    <source>
        <dbReference type="SAM" id="Phobius"/>
    </source>
</evidence>
<dbReference type="PANTHER" id="PTHR31448">
    <property type="entry name" value="MYOSIN-BINDING PROTEIN 2"/>
    <property type="match status" value="1"/>
</dbReference>
<dbReference type="InParanoid" id="A0A7J7CXU7"/>
<feature type="compositionally biased region" description="Basic and acidic residues" evidence="6">
    <location>
        <begin position="199"/>
        <end position="210"/>
    </location>
</feature>
<evidence type="ECO:0000256" key="2">
    <source>
        <dbReference type="ARBA" id="ARBA00022692"/>
    </source>
</evidence>
<feature type="region of interest" description="Disordered" evidence="6">
    <location>
        <begin position="746"/>
        <end position="777"/>
    </location>
</feature>
<dbReference type="Proteomes" id="UP000593562">
    <property type="component" value="Unassembled WGS sequence"/>
</dbReference>
<feature type="region of interest" description="Disordered" evidence="6">
    <location>
        <begin position="177"/>
        <end position="214"/>
    </location>
</feature>
<feature type="region of interest" description="Disordered" evidence="6">
    <location>
        <begin position="788"/>
        <end position="807"/>
    </location>
</feature>
<feature type="coiled-coil region" evidence="5">
    <location>
        <begin position="622"/>
        <end position="659"/>
    </location>
</feature>
<feature type="region of interest" description="Disordered" evidence="6">
    <location>
        <begin position="239"/>
        <end position="286"/>
    </location>
</feature>
<keyword evidence="5" id="KW-0175">Coiled coil</keyword>
<dbReference type="PROSITE" id="PS51775">
    <property type="entry name" value="GTD_BINDING"/>
    <property type="match status" value="1"/>
</dbReference>
<dbReference type="OrthoDB" id="1047602at2759"/>
<feature type="transmembrane region" description="Helical" evidence="7">
    <location>
        <begin position="21"/>
        <end position="45"/>
    </location>
</feature>
<dbReference type="Pfam" id="PF04576">
    <property type="entry name" value="Zein-binding"/>
    <property type="match status" value="1"/>
</dbReference>
<dbReference type="EMBL" id="JAAARO010000012">
    <property type="protein sequence ID" value="KAF5738903.1"/>
    <property type="molecule type" value="Genomic_DNA"/>
</dbReference>
<dbReference type="PANTHER" id="PTHR31448:SF39">
    <property type="entry name" value="MYOSIN-BINDING PROTEIN 4-RELATED"/>
    <property type="match status" value="1"/>
</dbReference>
<comment type="subcellular location">
    <subcellularLocation>
        <location evidence="1">Membrane</location>
        <topology evidence="1">Single-pass membrane protein</topology>
    </subcellularLocation>
</comment>
<evidence type="ECO:0000313" key="10">
    <source>
        <dbReference type="Proteomes" id="UP000593562"/>
    </source>
</evidence>
<feature type="compositionally biased region" description="Basic and acidic residues" evidence="6">
    <location>
        <begin position="260"/>
        <end position="274"/>
    </location>
</feature>
<feature type="region of interest" description="Disordered" evidence="6">
    <location>
        <begin position="491"/>
        <end position="520"/>
    </location>
</feature>
<comment type="caution">
    <text evidence="9">The sequence shown here is derived from an EMBL/GenBank/DDBJ whole genome shotgun (WGS) entry which is preliminary data.</text>
</comment>
<keyword evidence="4 7" id="KW-0472">Membrane</keyword>
<keyword evidence="2 7" id="KW-0812">Transmembrane</keyword>
<dbReference type="InterPro" id="IPR007656">
    <property type="entry name" value="GTD-bd"/>
</dbReference>
<evidence type="ECO:0000313" key="9">
    <source>
        <dbReference type="EMBL" id="KAF5738903.1"/>
    </source>
</evidence>
<protein>
    <recommendedName>
        <fullName evidence="8">GTD-binding domain-containing protein</fullName>
    </recommendedName>
</protein>
<reference evidence="9 10" key="1">
    <citation type="journal article" date="2020" name="Nat. Commun.">
        <title>Genome of Tripterygium wilfordii and identification of cytochrome P450 involved in triptolide biosynthesis.</title>
        <authorList>
            <person name="Tu L."/>
            <person name="Su P."/>
            <person name="Zhang Z."/>
            <person name="Gao L."/>
            <person name="Wang J."/>
            <person name="Hu T."/>
            <person name="Zhou J."/>
            <person name="Zhang Y."/>
            <person name="Zhao Y."/>
            <person name="Liu Y."/>
            <person name="Song Y."/>
            <person name="Tong Y."/>
            <person name="Lu Y."/>
            <person name="Yang J."/>
            <person name="Xu C."/>
            <person name="Jia M."/>
            <person name="Peters R.J."/>
            <person name="Huang L."/>
            <person name="Gao W."/>
        </authorList>
    </citation>
    <scope>NUCLEOTIDE SEQUENCE [LARGE SCALE GENOMIC DNA]</scope>
    <source>
        <strain evidence="10">cv. XIE 37</strain>
        <tissue evidence="9">Leaf</tissue>
    </source>
</reference>
<feature type="domain" description="GTD-binding" evidence="8">
    <location>
        <begin position="559"/>
        <end position="657"/>
    </location>
</feature>
<dbReference type="GO" id="GO:0016020">
    <property type="term" value="C:membrane"/>
    <property type="evidence" value="ECO:0007669"/>
    <property type="project" value="UniProtKB-SubCell"/>
</dbReference>
<evidence type="ECO:0000256" key="1">
    <source>
        <dbReference type="ARBA" id="ARBA00004167"/>
    </source>
</evidence>
<evidence type="ECO:0000256" key="5">
    <source>
        <dbReference type="SAM" id="Coils"/>
    </source>
</evidence>
<feature type="compositionally biased region" description="Polar residues" evidence="6">
    <location>
        <begin position="788"/>
        <end position="802"/>
    </location>
</feature>
<gene>
    <name evidence="9" type="ORF">HS088_TW12G00099</name>
</gene>
<feature type="compositionally biased region" description="Polar residues" evidence="6">
    <location>
        <begin position="500"/>
        <end position="520"/>
    </location>
</feature>
<dbReference type="InterPro" id="IPR039306">
    <property type="entry name" value="MYOB"/>
</dbReference>
<keyword evidence="10" id="KW-1185">Reference proteome</keyword>
<dbReference type="GO" id="GO:0080115">
    <property type="term" value="F:myosin XI tail binding"/>
    <property type="evidence" value="ECO:0007669"/>
    <property type="project" value="UniProtKB-ARBA"/>
</dbReference>